<feature type="active site" evidence="5">
    <location>
        <position position="373"/>
    </location>
</feature>
<dbReference type="EMBL" id="BAAAAF010000003">
    <property type="protein sequence ID" value="GAA0035055.1"/>
    <property type="molecule type" value="Genomic_DNA"/>
</dbReference>
<dbReference type="InterPro" id="IPR030391">
    <property type="entry name" value="MeTrfase_TrmA_CS"/>
</dbReference>
<feature type="binding site" evidence="4">
    <location>
        <position position="254"/>
    </location>
    <ligand>
        <name>S-adenosyl-L-methionine</name>
        <dbReference type="ChEBI" id="CHEBI:59789"/>
    </ligand>
</feature>
<evidence type="ECO:0000256" key="5">
    <source>
        <dbReference type="PROSITE-ProRule" id="PRU10015"/>
    </source>
</evidence>
<name>A0ABN0SKT2_9MICO</name>
<evidence type="ECO:0000256" key="3">
    <source>
        <dbReference type="ARBA" id="ARBA00022691"/>
    </source>
</evidence>
<organism evidence="6 7">
    <name type="scientific">Brevibacterium metallidurans</name>
    <dbReference type="NCBI Taxonomy" id="1482676"/>
    <lineage>
        <taxon>Bacteria</taxon>
        <taxon>Bacillati</taxon>
        <taxon>Actinomycetota</taxon>
        <taxon>Actinomycetes</taxon>
        <taxon>Micrococcales</taxon>
        <taxon>Brevibacteriaceae</taxon>
        <taxon>Brevibacterium</taxon>
    </lineage>
</organism>
<dbReference type="PANTHER" id="PTHR11061:SF30">
    <property type="entry name" value="TRNA (URACIL(54)-C(5))-METHYLTRANSFERASE"/>
    <property type="match status" value="1"/>
</dbReference>
<reference evidence="6 7" key="1">
    <citation type="submission" date="2024-01" db="EMBL/GenBank/DDBJ databases">
        <title>Characterization of antibiotic resistant novel bacterial strains and their environmental applications.</title>
        <authorList>
            <person name="Manzoor S."/>
            <person name="Abbas S."/>
            <person name="Arshad M."/>
            <person name="Ahmed I."/>
        </authorList>
    </citation>
    <scope>NUCLEOTIDE SEQUENCE [LARGE SCALE GENOMIC DNA]</scope>
    <source>
        <strain evidence="6 7">NCCP-602</strain>
    </source>
</reference>
<gene>
    <name evidence="6" type="primary">rlmC</name>
    <name evidence="6" type="ORF">NCCP602_10160</name>
</gene>
<dbReference type="PROSITE" id="PS51687">
    <property type="entry name" value="SAM_MT_RNA_M5U"/>
    <property type="match status" value="1"/>
</dbReference>
<evidence type="ECO:0000256" key="4">
    <source>
        <dbReference type="PROSITE-ProRule" id="PRU01024"/>
    </source>
</evidence>
<feature type="active site" description="Nucleophile" evidence="4">
    <location>
        <position position="373"/>
    </location>
</feature>
<proteinExistence type="inferred from homology"/>
<dbReference type="PANTHER" id="PTHR11061">
    <property type="entry name" value="RNA M5U METHYLTRANSFERASE"/>
    <property type="match status" value="1"/>
</dbReference>
<keyword evidence="1 4" id="KW-0489">Methyltransferase</keyword>
<feature type="binding site" evidence="4">
    <location>
        <position position="225"/>
    </location>
    <ligand>
        <name>S-adenosyl-L-methionine</name>
        <dbReference type="ChEBI" id="CHEBI:59789"/>
    </ligand>
</feature>
<dbReference type="InterPro" id="IPR029063">
    <property type="entry name" value="SAM-dependent_MTases_sf"/>
</dbReference>
<evidence type="ECO:0000256" key="1">
    <source>
        <dbReference type="ARBA" id="ARBA00022603"/>
    </source>
</evidence>
<protein>
    <submittedName>
        <fullName evidence="6">23S rRNA (Uracil(747)-C(5))-methyltransferase RlmC</fullName>
    </submittedName>
</protein>
<dbReference type="InterPro" id="IPR030390">
    <property type="entry name" value="MeTrfase_TrmA_AS"/>
</dbReference>
<dbReference type="Pfam" id="PF05958">
    <property type="entry name" value="tRNA_U5-meth_tr"/>
    <property type="match status" value="1"/>
</dbReference>
<sequence>MTALPLTPASANDGRLVCHYFDANRCRSCSLIETPHAQQISDKESWCREILASHAPDLWLPAAFGPDHDFRNRAKLAVGGAAGAVTLGILDHEFHGVDLRECGIQAPSIRAVIPALADFLDATGLDPYDVSARRGELKFVHVTAAPSGGLMVRFVVRSQFGLEVITARRDALLAAIPQASVVSVNLLPEHKAALEGSREVMLRGETLRMDLERVDLHLRPRSFFQTNTEVATALYDQVAHWVDEVEPRTLWDLYCGVGGFALWCAAPGAVAPRRVTGIEISEQAIESAKLSAAELGVSAEFIAGDATDFAATHLDCAATDTAPTGGSGKAGVHLGERERPDLIIVNPPRRGIGAKLSEVLENSGVEHVVYSSCNPLTLAKDLDRMPSYTVEQARVFDMFPHTKHLEVAVLLRRR</sequence>
<dbReference type="Gene3D" id="3.40.50.150">
    <property type="entry name" value="Vaccinia Virus protein VP39"/>
    <property type="match status" value="1"/>
</dbReference>
<dbReference type="SUPFAM" id="SSF53335">
    <property type="entry name" value="S-adenosyl-L-methionine-dependent methyltransferases"/>
    <property type="match status" value="1"/>
</dbReference>
<dbReference type="PROSITE" id="PS01230">
    <property type="entry name" value="TRMA_1"/>
    <property type="match status" value="1"/>
</dbReference>
<evidence type="ECO:0000256" key="2">
    <source>
        <dbReference type="ARBA" id="ARBA00022679"/>
    </source>
</evidence>
<comment type="similarity">
    <text evidence="4">Belongs to the class I-like SAM-binding methyltransferase superfamily. RNA M5U methyltransferase family.</text>
</comment>
<dbReference type="Proteomes" id="UP001498238">
    <property type="component" value="Unassembled WGS sequence"/>
</dbReference>
<feature type="binding site" evidence="4">
    <location>
        <position position="279"/>
    </location>
    <ligand>
        <name>S-adenosyl-L-methionine</name>
        <dbReference type="ChEBI" id="CHEBI:59789"/>
    </ligand>
</feature>
<keyword evidence="3 4" id="KW-0949">S-adenosyl-L-methionine</keyword>
<accession>A0ABN0SKT2</accession>
<dbReference type="PROSITE" id="PS01231">
    <property type="entry name" value="TRMA_2"/>
    <property type="match status" value="1"/>
</dbReference>
<dbReference type="Gene3D" id="2.40.50.1070">
    <property type="match status" value="1"/>
</dbReference>
<keyword evidence="2 4" id="KW-0808">Transferase</keyword>
<feature type="binding site" evidence="4">
    <location>
        <position position="346"/>
    </location>
    <ligand>
        <name>S-adenosyl-L-methionine</name>
        <dbReference type="ChEBI" id="CHEBI:59789"/>
    </ligand>
</feature>
<evidence type="ECO:0000313" key="6">
    <source>
        <dbReference type="EMBL" id="GAA0035055.1"/>
    </source>
</evidence>
<dbReference type="InterPro" id="IPR010280">
    <property type="entry name" value="U5_MeTrfase_fam"/>
</dbReference>
<comment type="caution">
    <text evidence="6">The sequence shown here is derived from an EMBL/GenBank/DDBJ whole genome shotgun (WGS) entry which is preliminary data.</text>
</comment>
<keyword evidence="7" id="KW-1185">Reference proteome</keyword>
<evidence type="ECO:0000313" key="7">
    <source>
        <dbReference type="Proteomes" id="UP001498238"/>
    </source>
</evidence>
<dbReference type="CDD" id="cd02440">
    <property type="entry name" value="AdoMet_MTases"/>
    <property type="match status" value="1"/>
</dbReference>